<sequence>MKGLAVVVGASRGVGLGLAKRLAKEDYRVIGTCRSVPEELQGDAAPFQVVKDVDVAEDACVDTLRQGLAGEDHIDLLVFNAGIGEPEWGVDRVANVKLDVAARQMNVNAFGAVRTLQALGDKLGKGSKVLLVTSRVGSVADNGSGGNHGYRMSKAALNILGMNLSHEFGPKGVIVTLVHPGLVSTSMTGFTSSGISVDESVDGFMQRIDNLSSKDQGSFLHALLRHSNKRKKEVQLLPRELDRYPRSVRADFRACEYAKRYSLDVRDGSSTTELASIVGRHYASHLDVAEDEVIHRFVKYTHNYQEEMNQKRIRREKEARRRGARSTFGGRQYESDTESTEQPKLYCVCNRPSFGEMIGCDDDDCKIEWFHVGCVDVTPDALSTGAKWYCPSCRAKRADERAAEMAKARAKQRKELEVEPVKHLVRPSSASSSTTSGAASVTQDADTISPTGSAKGGITYAAMIGFALEGLDGQTGTFRAICDRIEERFADNLNWKPESENRRTPVWKSSVRKILISHNRFRRIEPAEPGQAHVFAFR</sequence>
<keyword evidence="3" id="KW-0862">Zinc</keyword>
<dbReference type="AlphaFoldDB" id="A0A2R5GGC4"/>
<dbReference type="InterPro" id="IPR002347">
    <property type="entry name" value="SDR_fam"/>
</dbReference>
<evidence type="ECO:0000256" key="1">
    <source>
        <dbReference type="ARBA" id="ARBA00022723"/>
    </source>
</evidence>
<feature type="domain" description="PHD-type" evidence="6">
    <location>
        <begin position="344"/>
        <end position="396"/>
    </location>
</feature>
<dbReference type="Pfam" id="PF13867">
    <property type="entry name" value="SAP30_Sin3_bdg"/>
    <property type="match status" value="1"/>
</dbReference>
<dbReference type="PANTHER" id="PTHR45458:SF1">
    <property type="entry name" value="SHORT CHAIN DEHYDROGENASE"/>
    <property type="match status" value="1"/>
</dbReference>
<dbReference type="InterPro" id="IPR052184">
    <property type="entry name" value="SDR_enzymes"/>
</dbReference>
<organism evidence="7 8">
    <name type="scientific">Hondaea fermentalgiana</name>
    <dbReference type="NCBI Taxonomy" id="2315210"/>
    <lineage>
        <taxon>Eukaryota</taxon>
        <taxon>Sar</taxon>
        <taxon>Stramenopiles</taxon>
        <taxon>Bigyra</taxon>
        <taxon>Labyrinthulomycetes</taxon>
        <taxon>Thraustochytrida</taxon>
        <taxon>Thraustochytriidae</taxon>
        <taxon>Hondaea</taxon>
    </lineage>
</organism>
<proteinExistence type="predicted"/>
<dbReference type="InterPro" id="IPR019787">
    <property type="entry name" value="Znf_PHD-finger"/>
</dbReference>
<dbReference type="SUPFAM" id="SSF51735">
    <property type="entry name" value="NAD(P)-binding Rossmann-fold domains"/>
    <property type="match status" value="1"/>
</dbReference>
<dbReference type="PRINTS" id="PR00081">
    <property type="entry name" value="GDHRDH"/>
</dbReference>
<dbReference type="Proteomes" id="UP000241890">
    <property type="component" value="Unassembled WGS sequence"/>
</dbReference>
<keyword evidence="8" id="KW-1185">Reference proteome</keyword>
<keyword evidence="1" id="KW-0479">Metal-binding</keyword>
<feature type="region of interest" description="Disordered" evidence="5">
    <location>
        <begin position="313"/>
        <end position="337"/>
    </location>
</feature>
<dbReference type="InterPro" id="IPR019786">
    <property type="entry name" value="Zinc_finger_PHD-type_CS"/>
</dbReference>
<dbReference type="SUPFAM" id="SSF57903">
    <property type="entry name" value="FYVE/PHD zinc finger"/>
    <property type="match status" value="1"/>
</dbReference>
<dbReference type="CDD" id="cd05325">
    <property type="entry name" value="carb_red_sniffer_like_SDR_c"/>
    <property type="match status" value="1"/>
</dbReference>
<keyword evidence="2 4" id="KW-0863">Zinc-finger</keyword>
<dbReference type="Pfam" id="PF00106">
    <property type="entry name" value="adh_short"/>
    <property type="match status" value="1"/>
</dbReference>
<dbReference type="InParanoid" id="A0A2R5GGC4"/>
<dbReference type="GO" id="GO:0016616">
    <property type="term" value="F:oxidoreductase activity, acting on the CH-OH group of donors, NAD or NADP as acceptor"/>
    <property type="evidence" value="ECO:0007669"/>
    <property type="project" value="TreeGrafter"/>
</dbReference>
<dbReference type="InterPro" id="IPR025718">
    <property type="entry name" value="SAP30_Sin3-bd"/>
</dbReference>
<feature type="region of interest" description="Disordered" evidence="5">
    <location>
        <begin position="423"/>
        <end position="452"/>
    </location>
</feature>
<dbReference type="SUPFAM" id="SSF46785">
    <property type="entry name" value="Winged helix' DNA-binding domain"/>
    <property type="match status" value="1"/>
</dbReference>
<feature type="compositionally biased region" description="Polar residues" evidence="5">
    <location>
        <begin position="443"/>
        <end position="452"/>
    </location>
</feature>
<dbReference type="InterPro" id="IPR038291">
    <property type="entry name" value="SAP30_C_sf"/>
</dbReference>
<evidence type="ECO:0000256" key="3">
    <source>
        <dbReference type="ARBA" id="ARBA00022833"/>
    </source>
</evidence>
<evidence type="ECO:0000313" key="8">
    <source>
        <dbReference type="Proteomes" id="UP000241890"/>
    </source>
</evidence>
<dbReference type="InterPro" id="IPR036388">
    <property type="entry name" value="WH-like_DNA-bd_sf"/>
</dbReference>
<dbReference type="Gene3D" id="3.40.50.720">
    <property type="entry name" value="NAD(P)-binding Rossmann-like Domain"/>
    <property type="match status" value="1"/>
</dbReference>
<evidence type="ECO:0000256" key="4">
    <source>
        <dbReference type="PROSITE-ProRule" id="PRU00146"/>
    </source>
</evidence>
<evidence type="ECO:0000256" key="5">
    <source>
        <dbReference type="SAM" id="MobiDB-lite"/>
    </source>
</evidence>
<gene>
    <name evidence="7" type="ORF">FCC1311_058662</name>
</gene>
<evidence type="ECO:0000256" key="2">
    <source>
        <dbReference type="ARBA" id="ARBA00022771"/>
    </source>
</evidence>
<dbReference type="Gene3D" id="6.10.160.20">
    <property type="match status" value="1"/>
</dbReference>
<dbReference type="PANTHER" id="PTHR45458">
    <property type="entry name" value="SHORT-CHAIN DEHYDROGENASE/REDUCTASE SDR"/>
    <property type="match status" value="1"/>
</dbReference>
<comment type="caution">
    <text evidence="7">The sequence shown here is derived from an EMBL/GenBank/DDBJ whole genome shotgun (WGS) entry which is preliminary data.</text>
</comment>
<reference evidence="7 8" key="1">
    <citation type="submission" date="2017-12" db="EMBL/GenBank/DDBJ databases">
        <title>Sequencing, de novo assembly and annotation of complete genome of a new Thraustochytrid species, strain FCC1311.</title>
        <authorList>
            <person name="Sedici K."/>
            <person name="Godart F."/>
            <person name="Aiese Cigliano R."/>
            <person name="Sanseverino W."/>
            <person name="Barakat M."/>
            <person name="Ortet P."/>
            <person name="Marechal E."/>
            <person name="Cagnac O."/>
            <person name="Amato A."/>
        </authorList>
    </citation>
    <scope>NUCLEOTIDE SEQUENCE [LARGE SCALE GENOMIC DNA]</scope>
</reference>
<dbReference type="InterPro" id="IPR036291">
    <property type="entry name" value="NAD(P)-bd_dom_sf"/>
</dbReference>
<dbReference type="Gene3D" id="3.30.40.10">
    <property type="entry name" value="Zinc/RING finger domain, C3HC4 (zinc finger)"/>
    <property type="match status" value="1"/>
</dbReference>
<evidence type="ECO:0000259" key="6">
    <source>
        <dbReference type="PROSITE" id="PS50016"/>
    </source>
</evidence>
<name>A0A2R5GGC4_9STRA</name>
<dbReference type="Pfam" id="PF00628">
    <property type="entry name" value="PHD"/>
    <property type="match status" value="1"/>
</dbReference>
<dbReference type="PROSITE" id="PS50016">
    <property type="entry name" value="ZF_PHD_2"/>
    <property type="match status" value="1"/>
</dbReference>
<accession>A0A2R5GGC4</accession>
<dbReference type="GO" id="GO:0008270">
    <property type="term" value="F:zinc ion binding"/>
    <property type="evidence" value="ECO:0007669"/>
    <property type="project" value="UniProtKB-KW"/>
</dbReference>
<evidence type="ECO:0000313" key="7">
    <source>
        <dbReference type="EMBL" id="GBG29645.1"/>
    </source>
</evidence>
<dbReference type="PROSITE" id="PS01359">
    <property type="entry name" value="ZF_PHD_1"/>
    <property type="match status" value="1"/>
</dbReference>
<dbReference type="EMBL" id="BEYU01000062">
    <property type="protein sequence ID" value="GBG29645.1"/>
    <property type="molecule type" value="Genomic_DNA"/>
</dbReference>
<dbReference type="OrthoDB" id="5411773at2759"/>
<dbReference type="Gene3D" id="1.10.10.10">
    <property type="entry name" value="Winged helix-like DNA-binding domain superfamily/Winged helix DNA-binding domain"/>
    <property type="match status" value="1"/>
</dbReference>
<dbReference type="InterPro" id="IPR013083">
    <property type="entry name" value="Znf_RING/FYVE/PHD"/>
</dbReference>
<feature type="compositionally biased region" description="Low complexity" evidence="5">
    <location>
        <begin position="428"/>
        <end position="442"/>
    </location>
</feature>
<dbReference type="InterPro" id="IPR001965">
    <property type="entry name" value="Znf_PHD"/>
</dbReference>
<protein>
    <submittedName>
        <fullName evidence="7">Inhibitor of growth protein 3</fullName>
    </submittedName>
</protein>
<dbReference type="InterPro" id="IPR011011">
    <property type="entry name" value="Znf_FYVE_PHD"/>
</dbReference>
<dbReference type="CDD" id="cd15505">
    <property type="entry name" value="PHD_ING"/>
    <property type="match status" value="1"/>
</dbReference>
<dbReference type="InterPro" id="IPR036390">
    <property type="entry name" value="WH_DNA-bd_sf"/>
</dbReference>
<dbReference type="SMART" id="SM00249">
    <property type="entry name" value="PHD"/>
    <property type="match status" value="1"/>
</dbReference>